<evidence type="ECO:0000313" key="10">
    <source>
        <dbReference type="EMBL" id="KAJ0979727.1"/>
    </source>
</evidence>
<dbReference type="Pfam" id="PF04535">
    <property type="entry name" value="CASP_dom"/>
    <property type="match status" value="1"/>
</dbReference>
<keyword evidence="6 8" id="KW-1133">Transmembrane helix</keyword>
<proteinExistence type="inferred from homology"/>
<comment type="similarity">
    <text evidence="2 8">Belongs to the Casparian strip membrane proteins (CASP) family.</text>
</comment>
<reference evidence="10" key="2">
    <citation type="journal article" date="2022" name="Hortic Res">
        <title>The genome of Dioscorea zingiberensis sheds light on the biosynthesis, origin and evolution of the medicinally important diosgenin saponins.</title>
        <authorList>
            <person name="Li Y."/>
            <person name="Tan C."/>
            <person name="Li Z."/>
            <person name="Guo J."/>
            <person name="Li S."/>
            <person name="Chen X."/>
            <person name="Wang C."/>
            <person name="Dai X."/>
            <person name="Yang H."/>
            <person name="Song W."/>
            <person name="Hou L."/>
            <person name="Xu J."/>
            <person name="Tong Z."/>
            <person name="Xu A."/>
            <person name="Yuan X."/>
            <person name="Wang W."/>
            <person name="Yang Q."/>
            <person name="Chen L."/>
            <person name="Sun Z."/>
            <person name="Wang K."/>
            <person name="Pan B."/>
            <person name="Chen J."/>
            <person name="Bao Y."/>
            <person name="Liu F."/>
            <person name="Qi X."/>
            <person name="Gang D.R."/>
            <person name="Wen J."/>
            <person name="Li J."/>
        </authorList>
    </citation>
    <scope>NUCLEOTIDE SEQUENCE</scope>
    <source>
        <strain evidence="10">Dzin_1.0</strain>
    </source>
</reference>
<comment type="subunit">
    <text evidence="3 8">Homodimer and heterodimers.</text>
</comment>
<name>A0A9D5HKX9_9LILI</name>
<reference evidence="10" key="1">
    <citation type="submission" date="2021-03" db="EMBL/GenBank/DDBJ databases">
        <authorList>
            <person name="Li Z."/>
            <person name="Yang C."/>
        </authorList>
    </citation>
    <scope>NUCLEOTIDE SEQUENCE</scope>
    <source>
        <strain evidence="10">Dzin_1.0</strain>
        <tissue evidence="10">Leaf</tissue>
    </source>
</reference>
<feature type="transmembrane region" description="Helical" evidence="8">
    <location>
        <begin position="95"/>
        <end position="117"/>
    </location>
</feature>
<feature type="transmembrane region" description="Helical" evidence="8">
    <location>
        <begin position="129"/>
        <end position="155"/>
    </location>
</feature>
<sequence length="208" mass="22467">MMEAPSPAQVQAQVKPVGCTMETEHKVYNGRPAASSSSMQLLGFILRFLAIVLTLVATIVMGVAKQTTRVPQIDVETGELVEVDAMAKSTYIDSWVYFIVVNAIAFVYSTFSLGLSIANRTNFRSMEMFISIADLMMLILLFSSNGAAASMAILAEKGNTHFFMPKVCAVVGKFCAHINASIVLSMIASLSYALLVVLAIVSLHNSSR</sequence>
<gene>
    <name evidence="10" type="ORF">J5N97_015201</name>
</gene>
<evidence type="ECO:0000256" key="3">
    <source>
        <dbReference type="ARBA" id="ARBA00011489"/>
    </source>
</evidence>
<dbReference type="InterPro" id="IPR044173">
    <property type="entry name" value="CASPL"/>
</dbReference>
<evidence type="ECO:0000256" key="7">
    <source>
        <dbReference type="ARBA" id="ARBA00023136"/>
    </source>
</evidence>
<evidence type="ECO:0000256" key="4">
    <source>
        <dbReference type="ARBA" id="ARBA00022475"/>
    </source>
</evidence>
<keyword evidence="11" id="KW-1185">Reference proteome</keyword>
<evidence type="ECO:0000256" key="1">
    <source>
        <dbReference type="ARBA" id="ARBA00004651"/>
    </source>
</evidence>
<dbReference type="InterPro" id="IPR006702">
    <property type="entry name" value="CASP_dom"/>
</dbReference>
<accession>A0A9D5HKX9</accession>
<dbReference type="PANTHER" id="PTHR36488">
    <property type="entry name" value="CASP-LIKE PROTEIN 1U1"/>
    <property type="match status" value="1"/>
</dbReference>
<protein>
    <recommendedName>
        <fullName evidence="8">CASP-like protein</fullName>
    </recommendedName>
</protein>
<evidence type="ECO:0000256" key="6">
    <source>
        <dbReference type="ARBA" id="ARBA00022989"/>
    </source>
</evidence>
<dbReference type="AlphaFoldDB" id="A0A9D5HKX9"/>
<dbReference type="OrthoDB" id="772477at2759"/>
<comment type="subcellular location">
    <subcellularLocation>
        <location evidence="1 8">Cell membrane</location>
        <topology evidence="1 8">Multi-pass membrane protein</topology>
    </subcellularLocation>
</comment>
<keyword evidence="4 8" id="KW-1003">Cell membrane</keyword>
<evidence type="ECO:0000313" key="11">
    <source>
        <dbReference type="Proteomes" id="UP001085076"/>
    </source>
</evidence>
<feature type="transmembrane region" description="Helical" evidence="8">
    <location>
        <begin position="41"/>
        <end position="64"/>
    </location>
</feature>
<feature type="transmembrane region" description="Helical" evidence="8">
    <location>
        <begin position="182"/>
        <end position="203"/>
    </location>
</feature>
<dbReference type="GO" id="GO:0005886">
    <property type="term" value="C:plasma membrane"/>
    <property type="evidence" value="ECO:0007669"/>
    <property type="project" value="UniProtKB-SubCell"/>
</dbReference>
<feature type="domain" description="Casparian strip membrane protein" evidence="9">
    <location>
        <begin position="37"/>
        <end position="190"/>
    </location>
</feature>
<dbReference type="Proteomes" id="UP001085076">
    <property type="component" value="Miscellaneous, Linkage group lg03"/>
</dbReference>
<dbReference type="InterPro" id="IPR006459">
    <property type="entry name" value="CASP/CASPL"/>
</dbReference>
<dbReference type="NCBIfam" id="TIGR01569">
    <property type="entry name" value="A_tha_TIGR01569"/>
    <property type="match status" value="1"/>
</dbReference>
<evidence type="ECO:0000256" key="5">
    <source>
        <dbReference type="ARBA" id="ARBA00022692"/>
    </source>
</evidence>
<organism evidence="10 11">
    <name type="scientific">Dioscorea zingiberensis</name>
    <dbReference type="NCBI Taxonomy" id="325984"/>
    <lineage>
        <taxon>Eukaryota</taxon>
        <taxon>Viridiplantae</taxon>
        <taxon>Streptophyta</taxon>
        <taxon>Embryophyta</taxon>
        <taxon>Tracheophyta</taxon>
        <taxon>Spermatophyta</taxon>
        <taxon>Magnoliopsida</taxon>
        <taxon>Liliopsida</taxon>
        <taxon>Dioscoreales</taxon>
        <taxon>Dioscoreaceae</taxon>
        <taxon>Dioscorea</taxon>
    </lineage>
</organism>
<dbReference type="EMBL" id="JAGGNH010000003">
    <property type="protein sequence ID" value="KAJ0979727.1"/>
    <property type="molecule type" value="Genomic_DNA"/>
</dbReference>
<keyword evidence="7 8" id="KW-0472">Membrane</keyword>
<evidence type="ECO:0000259" key="9">
    <source>
        <dbReference type="Pfam" id="PF04535"/>
    </source>
</evidence>
<dbReference type="PANTHER" id="PTHR36488:SF8">
    <property type="entry name" value="CASP-LIKE PROTEIN 1U1"/>
    <property type="match status" value="1"/>
</dbReference>
<keyword evidence="5 8" id="KW-0812">Transmembrane</keyword>
<comment type="caution">
    <text evidence="10">The sequence shown here is derived from an EMBL/GenBank/DDBJ whole genome shotgun (WGS) entry which is preliminary data.</text>
</comment>
<evidence type="ECO:0000256" key="2">
    <source>
        <dbReference type="ARBA" id="ARBA00007651"/>
    </source>
</evidence>
<evidence type="ECO:0000256" key="8">
    <source>
        <dbReference type="RuleBase" id="RU361233"/>
    </source>
</evidence>